<sequence length="183" mass="20533">MMENLSLIHQTNLPEQKRGLPIHERRGYPRREEEEEERGEEGRRKIAQTHRAVSRRMVQLWARGETPGSAGMNSAPAAMFAGQLAGDGVSMTRRRLRARWQTQLDLADTAEEGLHGETDLRIHVAAQQVDGQGVEGLDVFVEPFRGEVGVALDDIHHNRAPGEDVPMLRIFVQKDEAANDIRA</sequence>
<dbReference type="Proteomes" id="UP000249057">
    <property type="component" value="Unassembled WGS sequence"/>
</dbReference>
<evidence type="ECO:0000313" key="1">
    <source>
        <dbReference type="EMBL" id="RAH42826.1"/>
    </source>
</evidence>
<accession>A0ACD1G0Z4</accession>
<keyword evidence="2" id="KW-1185">Reference proteome</keyword>
<reference evidence="1" key="1">
    <citation type="submission" date="2018-02" db="EMBL/GenBank/DDBJ databases">
        <title>The genomes of Aspergillus section Nigri reveals drivers in fungal speciation.</title>
        <authorList>
            <consortium name="DOE Joint Genome Institute"/>
            <person name="Vesth T.C."/>
            <person name="Nybo J."/>
            <person name="Theobald S."/>
            <person name="Brandl J."/>
            <person name="Frisvad J.C."/>
            <person name="Nielsen K.F."/>
            <person name="Lyhne E.K."/>
            <person name="Kogle M.E."/>
            <person name="Kuo A."/>
            <person name="Riley R."/>
            <person name="Clum A."/>
            <person name="Nolan M."/>
            <person name="Lipzen A."/>
            <person name="Salamov A."/>
            <person name="Henrissat B."/>
            <person name="Wiebenga A."/>
            <person name="De vries R.P."/>
            <person name="Grigoriev I.V."/>
            <person name="Mortensen U.H."/>
            <person name="Andersen M.R."/>
            <person name="Baker S.E."/>
        </authorList>
    </citation>
    <scope>NUCLEOTIDE SEQUENCE</scope>
    <source>
        <strain evidence="1">CBS 621.78</strain>
    </source>
</reference>
<proteinExistence type="predicted"/>
<evidence type="ECO:0000313" key="2">
    <source>
        <dbReference type="Proteomes" id="UP000249057"/>
    </source>
</evidence>
<dbReference type="EMBL" id="KZ825370">
    <property type="protein sequence ID" value="RAH42826.1"/>
    <property type="molecule type" value="Genomic_DNA"/>
</dbReference>
<name>A0ACD1G0Z4_9EURO</name>
<gene>
    <name evidence="1" type="ORF">BO95DRAFT_228364</name>
</gene>
<protein>
    <submittedName>
        <fullName evidence="1">Uncharacterized protein</fullName>
    </submittedName>
</protein>
<organism evidence="1 2">
    <name type="scientific">Aspergillus brunneoviolaceus CBS 621.78</name>
    <dbReference type="NCBI Taxonomy" id="1450534"/>
    <lineage>
        <taxon>Eukaryota</taxon>
        <taxon>Fungi</taxon>
        <taxon>Dikarya</taxon>
        <taxon>Ascomycota</taxon>
        <taxon>Pezizomycotina</taxon>
        <taxon>Eurotiomycetes</taxon>
        <taxon>Eurotiomycetidae</taxon>
        <taxon>Eurotiales</taxon>
        <taxon>Aspergillaceae</taxon>
        <taxon>Aspergillus</taxon>
        <taxon>Aspergillus subgen. Circumdati</taxon>
    </lineage>
</organism>